<protein>
    <submittedName>
        <fullName evidence="1">Uncharacterized protein</fullName>
    </submittedName>
</protein>
<evidence type="ECO:0000313" key="2">
    <source>
        <dbReference type="Proteomes" id="UP000619761"/>
    </source>
</evidence>
<evidence type="ECO:0000313" key="1">
    <source>
        <dbReference type="EMBL" id="GGY76917.1"/>
    </source>
</evidence>
<accession>A0ABQ3B3C2</accession>
<gene>
    <name evidence="1" type="ORF">GCM10011613_21790</name>
</gene>
<comment type="caution">
    <text evidence="1">The sequence shown here is derived from an EMBL/GenBank/DDBJ whole genome shotgun (WGS) entry which is preliminary data.</text>
</comment>
<dbReference type="Proteomes" id="UP000619761">
    <property type="component" value="Unassembled WGS sequence"/>
</dbReference>
<dbReference type="EMBL" id="BMYZ01000002">
    <property type="protein sequence ID" value="GGY76917.1"/>
    <property type="molecule type" value="Genomic_DNA"/>
</dbReference>
<proteinExistence type="predicted"/>
<reference evidence="2" key="1">
    <citation type="journal article" date="2019" name="Int. J. Syst. Evol. Microbiol.">
        <title>The Global Catalogue of Microorganisms (GCM) 10K type strain sequencing project: providing services to taxonomists for standard genome sequencing and annotation.</title>
        <authorList>
            <consortium name="The Broad Institute Genomics Platform"/>
            <consortium name="The Broad Institute Genome Sequencing Center for Infectious Disease"/>
            <person name="Wu L."/>
            <person name="Ma J."/>
        </authorList>
    </citation>
    <scope>NUCLEOTIDE SEQUENCE [LARGE SCALE GENOMIC DNA]</scope>
    <source>
        <strain evidence="2">KCTC 32239</strain>
    </source>
</reference>
<organism evidence="1 2">
    <name type="scientific">Cellvibrio zantedeschiae</name>
    <dbReference type="NCBI Taxonomy" id="1237077"/>
    <lineage>
        <taxon>Bacteria</taxon>
        <taxon>Pseudomonadati</taxon>
        <taxon>Pseudomonadota</taxon>
        <taxon>Gammaproteobacteria</taxon>
        <taxon>Cellvibrionales</taxon>
        <taxon>Cellvibrionaceae</taxon>
        <taxon>Cellvibrio</taxon>
    </lineage>
</organism>
<name>A0ABQ3B3C2_9GAMM</name>
<keyword evidence="2" id="KW-1185">Reference proteome</keyword>
<sequence length="65" mass="7282">MSSDASDALVLELRDTLELDDVDVDVDLDELKLEASLPVEWWAVPLPPHAHNTTSEDISQIKRNI</sequence>